<reference evidence="10" key="1">
    <citation type="submission" date="2021-01" db="EMBL/GenBank/DDBJ databases">
        <title>Whole genome shotgun sequence of Sinosporangium siamense NBRC 109515.</title>
        <authorList>
            <person name="Komaki H."/>
            <person name="Tamura T."/>
        </authorList>
    </citation>
    <scope>NUCLEOTIDE SEQUENCE</scope>
    <source>
        <strain evidence="10">NBRC 109515</strain>
    </source>
</reference>
<dbReference type="Proteomes" id="UP000606172">
    <property type="component" value="Unassembled WGS sequence"/>
</dbReference>
<evidence type="ECO:0008006" key="12">
    <source>
        <dbReference type="Google" id="ProtNLM"/>
    </source>
</evidence>
<feature type="domain" description="Carrier" evidence="8">
    <location>
        <begin position="1468"/>
        <end position="1543"/>
    </location>
</feature>
<dbReference type="InterPro" id="IPR016036">
    <property type="entry name" value="Malonyl_transacylase_ACP-bd"/>
</dbReference>
<keyword evidence="6" id="KW-0511">Multifunctional enzyme</keyword>
<dbReference type="FunFam" id="1.10.1200.10:FF:000007">
    <property type="entry name" value="Probable polyketide synthase pks17"/>
    <property type="match status" value="1"/>
</dbReference>
<keyword evidence="5" id="KW-0045">Antibiotic biosynthesis</keyword>
<dbReference type="InterPro" id="IPR057326">
    <property type="entry name" value="KR_dom"/>
</dbReference>
<evidence type="ECO:0000256" key="5">
    <source>
        <dbReference type="ARBA" id="ARBA00023194"/>
    </source>
</evidence>
<dbReference type="CDD" id="cd08952">
    <property type="entry name" value="KR_1_SDR_x"/>
    <property type="match status" value="1"/>
</dbReference>
<evidence type="ECO:0000313" key="10">
    <source>
        <dbReference type="EMBL" id="GII95975.1"/>
    </source>
</evidence>
<dbReference type="PANTHER" id="PTHR43775:SF51">
    <property type="entry name" value="INACTIVE PHENOLPHTHIOCEROL SYNTHESIS POLYKETIDE SYNTHASE TYPE I PKS1-RELATED"/>
    <property type="match status" value="1"/>
</dbReference>
<dbReference type="Gene3D" id="6.10.140.1830">
    <property type="match status" value="1"/>
</dbReference>
<dbReference type="Gene3D" id="3.40.366.10">
    <property type="entry name" value="Malonyl-Coenzyme A Acyl Carrier Protein, domain 2"/>
    <property type="match status" value="1"/>
</dbReference>
<dbReference type="Pfam" id="PF08659">
    <property type="entry name" value="KR"/>
    <property type="match status" value="1"/>
</dbReference>
<dbReference type="PANTHER" id="PTHR43775">
    <property type="entry name" value="FATTY ACID SYNTHASE"/>
    <property type="match status" value="1"/>
</dbReference>
<proteinExistence type="predicted"/>
<dbReference type="InterPro" id="IPR020841">
    <property type="entry name" value="PKS_Beta-ketoAc_synthase_dom"/>
</dbReference>
<dbReference type="PROSITE" id="PS00606">
    <property type="entry name" value="KS3_1"/>
    <property type="match status" value="1"/>
</dbReference>
<dbReference type="InterPro" id="IPR036299">
    <property type="entry name" value="Polyketide_synth_docking_sf"/>
</dbReference>
<name>A0A919RN90_9ACTN</name>
<comment type="caution">
    <text evidence="10">The sequence shown here is derived from an EMBL/GenBank/DDBJ whole genome shotgun (WGS) entry which is preliminary data.</text>
</comment>
<dbReference type="SMART" id="SM00823">
    <property type="entry name" value="PKS_PP"/>
    <property type="match status" value="1"/>
</dbReference>
<sequence length="1621" mass="169596">MTDEEKLRSYLNRVTVQLQQTRRRLHDVESAGSEPIAIVGMACRFPGGADSPAALWDLVLAERDAIGPFPADRGWDTDGVYDPDPDRSGKTYLREGGFLYDAAGFDADFFGISPREALAADPQQRLLLETAWETLENAAVDPLGLRGSDTGVFVGVIAQDYGPSLHHVPARQTDGYVLTGTTSSVASGRIAYSFGLEGPAVTVDTACSSSLVAVHLAVQALRAGECSLALAGGATVLATPGMFIEFSRQRGLAPDGRCKAFSAAADGTSWAEGVGLVALTRLSDARRLGHRVLAVIRGSAVNQDGRSSQLTAPNGPSQQRVIRQALASAGLSGTEVDAVEAHGTGTALGDPIEAQAILATYGRGREGGEPLWLGSFKSNVGHAQAAAGVGGVIKMVQAIRHGILPRTLHAGEPSPHVDWSAGSVELLTETRPWPQTGRPRRAGVSAFGVSGTNAHVIVEQAPEEAPALSGGPSGVTLPWVLSARSPEALTGQARRLTALVTGSGEVSPGDVGWSLATSRAALEERAVVVAAEREGFLAGLAELAQGVPVGQISWVGEATAVVRGRAGGGLALWFTGQGSQRAGMGRELHARFPVFAAAFDEAVTELDRHLAGHVSHPVTAVVFGEPGTEGLLDRTVYAQAGLFAVGYGLFRLLESYGVRPDYVSGHSIGELTAACVAGVWPLAEAARLVAARGRLMQVLPQGGAMVAVGASEKEVSALADQAGVSIAAVNGPFSVVLSGDEAAVLELAEVFAGRGHRTRRLRVSHAFHSAHMDGMLAEFRQVVASVEAARPELPVVSNLTGRVATADELADPGYWVRQVREAVRFGDVVTELESHGVTTFLELGPDGVLSALAEESLTGEAPLLVPALRKDRPEAETLLSAVAAAHVNGAGIDWDTVFPGPRGHVDLPTYAFQHKRYWLEPTRTESPEERRAPDDEFWELVAANDVGTLADTLGDGSDRDALGAVLPALASWWDRRRTRSAVDSWRYRLLWRPVPQPEAGRLTGTWIVVTGRDAPDGEAAVRALAGRGAHAVRLPVEHPDRQELADALVKHGPVAGVVSLLALAQGDLGDSAVPWGHAANVALLQALHDTEAGGRLWCLTRGAVTTGATDAVTGPEQALTWGLGVIAAVEAPHTWGGLIDLPAETGDREWTLVASLVAGGGEVETAVRGGGVLARRLIRSPSARDLDTWEPGGTVLITGGTGALGGRVAEWFAARGAAHLLLVGRRGDAAPGAAELRERLAALGARVTFAAADVSDRAALAEVIASIPAAHPLTAVVHTAAVLDDALISDLTPQQLDRAARVKVLGARHLHELTKDHDLSAFILFSSIAGVCGVAGQGNYAPGNAYLDALAAARRADGLPATSLAWGRWAGGGIVASDAERHFARHGLAGMPPEQAVAALGAALAGDETHLVIADVDWPVLFRDRPHPLIRELPETEALFADQAPAVRHGQDDLARRLGELPESERVPALLRLVRGQIAAVQGHSSPEAVDPHKPLRDQGFDSLTAVQLRNRLTGETGLRLPASLVFDHPTPAAIADHLHREIVPAADVTITSVLAGIEALESLLSRAAVDRAEREAAAARLRGVVAKWSGPTAADEVAGELSSATDDELLDFIGRTLGIS</sequence>
<dbReference type="SUPFAM" id="SSF53901">
    <property type="entry name" value="Thiolase-like"/>
    <property type="match status" value="1"/>
</dbReference>
<dbReference type="EMBL" id="BOOW01000041">
    <property type="protein sequence ID" value="GII95975.1"/>
    <property type="molecule type" value="Genomic_DNA"/>
</dbReference>
<dbReference type="InterPro" id="IPR036736">
    <property type="entry name" value="ACP-like_sf"/>
</dbReference>
<dbReference type="SMART" id="SM00822">
    <property type="entry name" value="PKS_KR"/>
    <property type="match status" value="1"/>
</dbReference>
<dbReference type="Gene3D" id="1.10.1200.10">
    <property type="entry name" value="ACP-like"/>
    <property type="match status" value="1"/>
</dbReference>
<dbReference type="FunFam" id="3.40.47.10:FF:000019">
    <property type="entry name" value="Polyketide synthase type I"/>
    <property type="match status" value="1"/>
</dbReference>
<dbReference type="InterPro" id="IPR009081">
    <property type="entry name" value="PP-bd_ACP"/>
</dbReference>
<dbReference type="RefSeq" id="WP_204031006.1">
    <property type="nucleotide sequence ID" value="NZ_BOOW01000041.1"/>
</dbReference>
<organism evidence="10 11">
    <name type="scientific">Sinosporangium siamense</name>
    <dbReference type="NCBI Taxonomy" id="1367973"/>
    <lineage>
        <taxon>Bacteria</taxon>
        <taxon>Bacillati</taxon>
        <taxon>Actinomycetota</taxon>
        <taxon>Actinomycetes</taxon>
        <taxon>Streptosporangiales</taxon>
        <taxon>Streptosporangiaceae</taxon>
        <taxon>Sinosporangium</taxon>
    </lineage>
</organism>
<dbReference type="SMART" id="SM00827">
    <property type="entry name" value="PKS_AT"/>
    <property type="match status" value="1"/>
</dbReference>
<dbReference type="InterPro" id="IPR032821">
    <property type="entry name" value="PKS_assoc"/>
</dbReference>
<dbReference type="SUPFAM" id="SSF55048">
    <property type="entry name" value="Probable ACP-binding domain of malonyl-CoA ACP transacylase"/>
    <property type="match status" value="1"/>
</dbReference>
<dbReference type="InterPro" id="IPR013968">
    <property type="entry name" value="PKS_KR"/>
</dbReference>
<evidence type="ECO:0000259" key="9">
    <source>
        <dbReference type="PROSITE" id="PS52004"/>
    </source>
</evidence>
<evidence type="ECO:0000256" key="7">
    <source>
        <dbReference type="ARBA" id="ARBA00023315"/>
    </source>
</evidence>
<comment type="cofactor">
    <cofactor evidence="1">
        <name>pantetheine 4'-phosphate</name>
        <dbReference type="ChEBI" id="CHEBI:47942"/>
    </cofactor>
</comment>
<dbReference type="SUPFAM" id="SSF52151">
    <property type="entry name" value="FabD/lysophospholipase-like"/>
    <property type="match status" value="1"/>
</dbReference>
<keyword evidence="11" id="KW-1185">Reference proteome</keyword>
<dbReference type="InterPro" id="IPR016035">
    <property type="entry name" value="Acyl_Trfase/lysoPLipase"/>
</dbReference>
<keyword evidence="2" id="KW-0596">Phosphopantetheine</keyword>
<evidence type="ECO:0000256" key="4">
    <source>
        <dbReference type="ARBA" id="ARBA00022679"/>
    </source>
</evidence>
<evidence type="ECO:0000256" key="1">
    <source>
        <dbReference type="ARBA" id="ARBA00001957"/>
    </source>
</evidence>
<dbReference type="Gene3D" id="3.40.47.10">
    <property type="match status" value="1"/>
</dbReference>
<dbReference type="InterPro" id="IPR041618">
    <property type="entry name" value="PKS_DE"/>
</dbReference>
<keyword evidence="4" id="KW-0808">Transferase</keyword>
<dbReference type="PROSITE" id="PS50075">
    <property type="entry name" value="CARRIER"/>
    <property type="match status" value="1"/>
</dbReference>
<dbReference type="Pfam" id="PF02801">
    <property type="entry name" value="Ketoacyl-synt_C"/>
    <property type="match status" value="1"/>
</dbReference>
<dbReference type="InterPro" id="IPR015083">
    <property type="entry name" value="NorB/c/GfsB-D-like_docking"/>
</dbReference>
<evidence type="ECO:0000256" key="2">
    <source>
        <dbReference type="ARBA" id="ARBA00022450"/>
    </source>
</evidence>
<dbReference type="Pfam" id="PF00550">
    <property type="entry name" value="PP-binding"/>
    <property type="match status" value="1"/>
</dbReference>
<dbReference type="CDD" id="cd00833">
    <property type="entry name" value="PKS"/>
    <property type="match status" value="1"/>
</dbReference>
<evidence type="ECO:0000256" key="3">
    <source>
        <dbReference type="ARBA" id="ARBA00022553"/>
    </source>
</evidence>
<dbReference type="InterPro" id="IPR001227">
    <property type="entry name" value="Ac_transferase_dom_sf"/>
</dbReference>
<dbReference type="Pfam" id="PF16197">
    <property type="entry name" value="KAsynt_C_assoc"/>
    <property type="match status" value="1"/>
</dbReference>
<evidence type="ECO:0000259" key="8">
    <source>
        <dbReference type="PROSITE" id="PS50075"/>
    </source>
</evidence>
<evidence type="ECO:0000256" key="6">
    <source>
        <dbReference type="ARBA" id="ARBA00023268"/>
    </source>
</evidence>
<dbReference type="Pfam" id="PF08990">
    <property type="entry name" value="Docking"/>
    <property type="match status" value="1"/>
</dbReference>
<evidence type="ECO:0000313" key="11">
    <source>
        <dbReference type="Proteomes" id="UP000606172"/>
    </source>
</evidence>
<dbReference type="Pfam" id="PF18369">
    <property type="entry name" value="PKS_DE"/>
    <property type="match status" value="1"/>
</dbReference>
<dbReference type="SMART" id="SM00825">
    <property type="entry name" value="PKS_KS"/>
    <property type="match status" value="1"/>
</dbReference>
<dbReference type="InterPro" id="IPR014030">
    <property type="entry name" value="Ketoacyl_synth_N"/>
</dbReference>
<dbReference type="Gene3D" id="3.30.70.3290">
    <property type="match status" value="1"/>
</dbReference>
<dbReference type="GO" id="GO:0004312">
    <property type="term" value="F:fatty acid synthase activity"/>
    <property type="evidence" value="ECO:0007669"/>
    <property type="project" value="TreeGrafter"/>
</dbReference>
<keyword evidence="3" id="KW-0597">Phosphoprotein</keyword>
<keyword evidence="7" id="KW-0012">Acyltransferase</keyword>
<dbReference type="InterPro" id="IPR020806">
    <property type="entry name" value="PKS_PP-bd"/>
</dbReference>
<protein>
    <recommendedName>
        <fullName evidence="12">Acyl transferase domain-containing protein</fullName>
    </recommendedName>
</protein>
<dbReference type="InterPro" id="IPR050091">
    <property type="entry name" value="PKS_NRPS_Biosynth_Enz"/>
</dbReference>
<dbReference type="GO" id="GO:0031177">
    <property type="term" value="F:phosphopantetheine binding"/>
    <property type="evidence" value="ECO:0007669"/>
    <property type="project" value="InterPro"/>
</dbReference>
<dbReference type="InterPro" id="IPR036291">
    <property type="entry name" value="NAD(P)-bd_dom_sf"/>
</dbReference>
<dbReference type="SUPFAM" id="SSF101173">
    <property type="entry name" value="Docking domain B of the erythromycin polyketide synthase (DEBS)"/>
    <property type="match status" value="1"/>
</dbReference>
<dbReference type="GO" id="GO:0004315">
    <property type="term" value="F:3-oxoacyl-[acyl-carrier-protein] synthase activity"/>
    <property type="evidence" value="ECO:0007669"/>
    <property type="project" value="InterPro"/>
</dbReference>
<dbReference type="GO" id="GO:0006633">
    <property type="term" value="P:fatty acid biosynthetic process"/>
    <property type="evidence" value="ECO:0007669"/>
    <property type="project" value="InterPro"/>
</dbReference>
<accession>A0A919RN90</accession>
<dbReference type="SUPFAM" id="SSF47336">
    <property type="entry name" value="ACP-like"/>
    <property type="match status" value="1"/>
</dbReference>
<dbReference type="InterPro" id="IPR014031">
    <property type="entry name" value="Ketoacyl_synth_C"/>
</dbReference>
<gene>
    <name evidence="10" type="ORF">Ssi02_62060</name>
</gene>
<dbReference type="Gene3D" id="3.40.50.720">
    <property type="entry name" value="NAD(P)-binding Rossmann-like Domain"/>
    <property type="match status" value="1"/>
</dbReference>
<dbReference type="GO" id="GO:0033068">
    <property type="term" value="P:macrolide biosynthetic process"/>
    <property type="evidence" value="ECO:0007669"/>
    <property type="project" value="UniProtKB-ARBA"/>
</dbReference>
<feature type="domain" description="Ketosynthase family 3 (KS3)" evidence="9">
    <location>
        <begin position="33"/>
        <end position="460"/>
    </location>
</feature>
<dbReference type="Pfam" id="PF00698">
    <property type="entry name" value="Acyl_transf_1"/>
    <property type="match status" value="1"/>
</dbReference>
<dbReference type="SUPFAM" id="SSF51735">
    <property type="entry name" value="NAD(P)-binding Rossmann-fold domains"/>
    <property type="match status" value="2"/>
</dbReference>
<dbReference type="InterPro" id="IPR014043">
    <property type="entry name" value="Acyl_transferase_dom"/>
</dbReference>
<dbReference type="Pfam" id="PF00109">
    <property type="entry name" value="ketoacyl-synt"/>
    <property type="match status" value="1"/>
</dbReference>
<dbReference type="InterPro" id="IPR016039">
    <property type="entry name" value="Thiolase-like"/>
</dbReference>
<dbReference type="NCBIfam" id="NF045894">
    <property type="entry name" value="PKS_plus_SDR"/>
    <property type="match status" value="1"/>
</dbReference>
<dbReference type="PROSITE" id="PS52004">
    <property type="entry name" value="KS3_2"/>
    <property type="match status" value="1"/>
</dbReference>
<dbReference type="InterPro" id="IPR018201">
    <property type="entry name" value="Ketoacyl_synth_AS"/>
</dbReference>